<evidence type="ECO:0000313" key="8">
    <source>
        <dbReference type="Proteomes" id="UP000050535"/>
    </source>
</evidence>
<feature type="domain" description="EamA" evidence="6">
    <location>
        <begin position="13"/>
        <end position="145"/>
    </location>
</feature>
<feature type="transmembrane region" description="Helical" evidence="5">
    <location>
        <begin position="129"/>
        <end position="146"/>
    </location>
</feature>
<dbReference type="AlphaFoldDB" id="A0A0N8HZV9"/>
<dbReference type="InterPro" id="IPR037185">
    <property type="entry name" value="EmrE-like"/>
</dbReference>
<feature type="transmembrane region" description="Helical" evidence="5">
    <location>
        <begin position="217"/>
        <end position="238"/>
    </location>
</feature>
<dbReference type="Pfam" id="PF00892">
    <property type="entry name" value="EamA"/>
    <property type="match status" value="2"/>
</dbReference>
<feature type="transmembrane region" description="Helical" evidence="5">
    <location>
        <begin position="275"/>
        <end position="293"/>
    </location>
</feature>
<feature type="transmembrane region" description="Helical" evidence="5">
    <location>
        <begin position="41"/>
        <end position="61"/>
    </location>
</feature>
<sequence length="325" mass="33253">MSSIRWSRGQLLAAVLFVSLAWIWGGSFVAIELGLGSVPPLWFAGLRYLLAGAVISAVAAASGRFRPRDRAEWLAIAVVSTFVVAGYHGLLYLGTASISGSVSSVIVSLSPVLTTVAAGMLLAEETPDVVDGLGLLFGLAGVVVIADPSGGDVPLSGVVLVFVGVALFASGSVGLRTLDVGLPPAALQGWAMLLGSTVLVGAAVIRGESFPAGVASGASALPFLYLVFGAAVVGYLLYFELLSRVGPVRVNLVAYLEPVTAAMVAWAVLGRAPTATTATGFLLVACGFVLATVDDPLARLGIRDSEEIVHSDLSENGSVEVHYAD</sequence>
<dbReference type="PANTHER" id="PTHR32322">
    <property type="entry name" value="INNER MEMBRANE TRANSPORTER"/>
    <property type="match status" value="1"/>
</dbReference>
<keyword evidence="4 5" id="KW-0472">Membrane</keyword>
<dbReference type="InterPro" id="IPR000620">
    <property type="entry name" value="EamA_dom"/>
</dbReference>
<feature type="transmembrane region" description="Helical" evidence="5">
    <location>
        <begin position="73"/>
        <end position="94"/>
    </location>
</feature>
<name>A0A0N8HZV9_9EURY</name>
<evidence type="ECO:0000256" key="2">
    <source>
        <dbReference type="ARBA" id="ARBA00022692"/>
    </source>
</evidence>
<evidence type="ECO:0000259" key="6">
    <source>
        <dbReference type="Pfam" id="PF00892"/>
    </source>
</evidence>
<dbReference type="Proteomes" id="UP000050535">
    <property type="component" value="Unassembled WGS sequence"/>
</dbReference>
<feature type="transmembrane region" description="Helical" evidence="5">
    <location>
        <begin position="100"/>
        <end position="122"/>
    </location>
</feature>
<feature type="transmembrane region" description="Helical" evidence="5">
    <location>
        <begin position="250"/>
        <end position="269"/>
    </location>
</feature>
<reference evidence="8" key="1">
    <citation type="submission" date="2013-11" db="EMBL/GenBank/DDBJ databases">
        <authorList>
            <person name="Hoang H.T."/>
            <person name="Killian M.L."/>
            <person name="Madson D.M."/>
            <person name="Arruda P.H.E."/>
            <person name="Sun D."/>
            <person name="Schwartz K.J."/>
            <person name="Yoon K."/>
        </authorList>
    </citation>
    <scope>NUCLEOTIDE SEQUENCE [LARGE SCALE GENOMIC DNA]</scope>
    <source>
        <strain evidence="8">CDK2</strain>
    </source>
</reference>
<organism evidence="7 8">
    <name type="scientific">Halolamina pelagica</name>
    <dbReference type="NCBI Taxonomy" id="699431"/>
    <lineage>
        <taxon>Archaea</taxon>
        <taxon>Methanobacteriati</taxon>
        <taxon>Methanobacteriota</taxon>
        <taxon>Stenosarchaea group</taxon>
        <taxon>Halobacteria</taxon>
        <taxon>Halobacteriales</taxon>
        <taxon>Haloferacaceae</taxon>
    </lineage>
</organism>
<gene>
    <name evidence="7" type="ORF">SY89_01331</name>
</gene>
<dbReference type="SUPFAM" id="SSF103481">
    <property type="entry name" value="Multidrug resistance efflux transporter EmrE"/>
    <property type="match status" value="2"/>
</dbReference>
<dbReference type="GO" id="GO:0016020">
    <property type="term" value="C:membrane"/>
    <property type="evidence" value="ECO:0007669"/>
    <property type="project" value="UniProtKB-SubCell"/>
</dbReference>
<feature type="transmembrane region" description="Helical" evidence="5">
    <location>
        <begin position="12"/>
        <end position="35"/>
    </location>
</feature>
<dbReference type="PANTHER" id="PTHR32322:SF2">
    <property type="entry name" value="EAMA DOMAIN-CONTAINING PROTEIN"/>
    <property type="match status" value="1"/>
</dbReference>
<feature type="transmembrane region" description="Helical" evidence="5">
    <location>
        <begin position="185"/>
        <end position="205"/>
    </location>
</feature>
<dbReference type="EMBL" id="LGUC01000001">
    <property type="protein sequence ID" value="KPN30595.1"/>
    <property type="molecule type" value="Genomic_DNA"/>
</dbReference>
<dbReference type="InterPro" id="IPR050638">
    <property type="entry name" value="AA-Vitamin_Transporters"/>
</dbReference>
<comment type="caution">
    <text evidence="7">The sequence shown here is derived from an EMBL/GenBank/DDBJ whole genome shotgun (WGS) entry which is preliminary data.</text>
</comment>
<protein>
    <submittedName>
        <fullName evidence="7">Putative DMT superfamily transporter inner membrane protein</fullName>
    </submittedName>
</protein>
<evidence type="ECO:0000256" key="3">
    <source>
        <dbReference type="ARBA" id="ARBA00022989"/>
    </source>
</evidence>
<keyword evidence="2 5" id="KW-0812">Transmembrane</keyword>
<feature type="domain" description="EamA" evidence="6">
    <location>
        <begin position="156"/>
        <end position="291"/>
    </location>
</feature>
<keyword evidence="3 5" id="KW-1133">Transmembrane helix</keyword>
<evidence type="ECO:0000256" key="1">
    <source>
        <dbReference type="ARBA" id="ARBA00004141"/>
    </source>
</evidence>
<proteinExistence type="predicted"/>
<accession>A0A0N8HZV9</accession>
<keyword evidence="8" id="KW-1185">Reference proteome</keyword>
<evidence type="ECO:0000313" key="7">
    <source>
        <dbReference type="EMBL" id="KPN30595.1"/>
    </source>
</evidence>
<evidence type="ECO:0000256" key="4">
    <source>
        <dbReference type="ARBA" id="ARBA00023136"/>
    </source>
</evidence>
<feature type="transmembrane region" description="Helical" evidence="5">
    <location>
        <begin position="158"/>
        <end position="178"/>
    </location>
</feature>
<evidence type="ECO:0000256" key="5">
    <source>
        <dbReference type="SAM" id="Phobius"/>
    </source>
</evidence>
<comment type="subcellular location">
    <subcellularLocation>
        <location evidence="1">Membrane</location>
        <topology evidence="1">Multi-pass membrane protein</topology>
    </subcellularLocation>
</comment>